<dbReference type="CDD" id="cd00082">
    <property type="entry name" value="HisKA"/>
    <property type="match status" value="1"/>
</dbReference>
<dbReference type="Pfam" id="PF02518">
    <property type="entry name" value="HATPase_c"/>
    <property type="match status" value="1"/>
</dbReference>
<dbReference type="EMBL" id="PYMO01000019">
    <property type="protein sequence ID" value="PSU22699.1"/>
    <property type="molecule type" value="Genomic_DNA"/>
</dbReference>
<dbReference type="PANTHER" id="PTHR43547:SF2">
    <property type="entry name" value="HYBRID SIGNAL TRANSDUCTION HISTIDINE KINASE C"/>
    <property type="match status" value="1"/>
</dbReference>
<feature type="transmembrane region" description="Helical" evidence="5">
    <location>
        <begin position="130"/>
        <end position="149"/>
    </location>
</feature>
<keyword evidence="9" id="KW-0808">Transferase</keyword>
<dbReference type="InterPro" id="IPR003661">
    <property type="entry name" value="HisK_dim/P_dom"/>
</dbReference>
<evidence type="ECO:0000256" key="1">
    <source>
        <dbReference type="ARBA" id="ARBA00000085"/>
    </source>
</evidence>
<reference evidence="10 11" key="1">
    <citation type="submission" date="2018-03" db="EMBL/GenBank/DDBJ databases">
        <title>Whole genome sequencing of Histamine producing bacteria.</title>
        <authorList>
            <person name="Butler K."/>
        </authorList>
    </citation>
    <scope>NUCLEOTIDE SEQUENCE [LARGE SCALE GENOMIC DNA]</scope>
    <source>
        <strain evidence="9 11">FS-6.1</strain>
        <strain evidence="8 10">FS-6.2</strain>
    </source>
</reference>
<feature type="domain" description="Histidine kinase" evidence="6">
    <location>
        <begin position="195"/>
        <end position="422"/>
    </location>
</feature>
<keyword evidence="10" id="KW-1185">Reference proteome</keyword>
<dbReference type="InterPro" id="IPR003594">
    <property type="entry name" value="HATPase_dom"/>
</dbReference>
<dbReference type="Proteomes" id="UP000241405">
    <property type="component" value="Unassembled WGS sequence"/>
</dbReference>
<feature type="transmembrane region" description="Helical" evidence="5">
    <location>
        <begin position="155"/>
        <end position="176"/>
    </location>
</feature>
<dbReference type="PROSITE" id="PS50109">
    <property type="entry name" value="HIS_KIN"/>
    <property type="match status" value="1"/>
</dbReference>
<evidence type="ECO:0000259" key="6">
    <source>
        <dbReference type="PROSITE" id="PS50109"/>
    </source>
</evidence>
<comment type="catalytic activity">
    <reaction evidence="1">
        <text>ATP + protein L-histidine = ADP + protein N-phospho-L-histidine.</text>
        <dbReference type="EC" id="2.7.13.3"/>
    </reaction>
</comment>
<organism evidence="9 11">
    <name type="scientific">Photobacterium phosphoreum</name>
    <dbReference type="NCBI Taxonomy" id="659"/>
    <lineage>
        <taxon>Bacteria</taxon>
        <taxon>Pseudomonadati</taxon>
        <taxon>Pseudomonadota</taxon>
        <taxon>Gammaproteobacteria</taxon>
        <taxon>Vibrionales</taxon>
        <taxon>Vibrionaceae</taxon>
        <taxon>Photobacterium</taxon>
    </lineage>
</organism>
<dbReference type="InterPro" id="IPR036890">
    <property type="entry name" value="HATPase_C_sf"/>
</dbReference>
<dbReference type="InterPro" id="IPR001789">
    <property type="entry name" value="Sig_transdc_resp-reg_receiver"/>
</dbReference>
<dbReference type="InterPro" id="IPR004358">
    <property type="entry name" value="Sig_transdc_His_kin-like_C"/>
</dbReference>
<feature type="domain" description="Response regulatory" evidence="7">
    <location>
        <begin position="569"/>
        <end position="688"/>
    </location>
</feature>
<dbReference type="SUPFAM" id="SSF52172">
    <property type="entry name" value="CheY-like"/>
    <property type="match status" value="1"/>
</dbReference>
<feature type="transmembrane region" description="Helical" evidence="5">
    <location>
        <begin position="107"/>
        <end position="125"/>
    </location>
</feature>
<dbReference type="EMBL" id="PYMP01000020">
    <property type="protein sequence ID" value="PSU48501.1"/>
    <property type="molecule type" value="Genomic_DNA"/>
</dbReference>
<keyword evidence="5" id="KW-0812">Transmembrane</keyword>
<evidence type="ECO:0000313" key="10">
    <source>
        <dbReference type="Proteomes" id="UP000241405"/>
    </source>
</evidence>
<protein>
    <recommendedName>
        <fullName evidence="2">histidine kinase</fullName>
        <ecNumber evidence="2">2.7.13.3</ecNumber>
    </recommendedName>
</protein>
<dbReference type="PROSITE" id="PS50110">
    <property type="entry name" value="RESPONSE_REGULATORY"/>
    <property type="match status" value="1"/>
</dbReference>
<evidence type="ECO:0000313" key="9">
    <source>
        <dbReference type="EMBL" id="PSU48501.1"/>
    </source>
</evidence>
<dbReference type="SMART" id="SM00387">
    <property type="entry name" value="HATPase_c"/>
    <property type="match status" value="1"/>
</dbReference>
<feature type="transmembrane region" description="Helical" evidence="5">
    <location>
        <begin position="53"/>
        <end position="72"/>
    </location>
</feature>
<dbReference type="Gene3D" id="3.40.50.2300">
    <property type="match status" value="1"/>
</dbReference>
<dbReference type="InterPro" id="IPR036097">
    <property type="entry name" value="HisK_dim/P_sf"/>
</dbReference>
<dbReference type="PANTHER" id="PTHR43547">
    <property type="entry name" value="TWO-COMPONENT HISTIDINE KINASE"/>
    <property type="match status" value="1"/>
</dbReference>
<dbReference type="InterPro" id="IPR005467">
    <property type="entry name" value="His_kinase_dom"/>
</dbReference>
<dbReference type="AlphaFoldDB" id="A0A2T3JHQ8"/>
<accession>A0A2T3JHQ8</accession>
<dbReference type="PRINTS" id="PR00344">
    <property type="entry name" value="BCTRLSENSOR"/>
</dbReference>
<comment type="caution">
    <text evidence="9">The sequence shown here is derived from an EMBL/GenBank/DDBJ whole genome shotgun (WGS) entry which is preliminary data.</text>
</comment>
<evidence type="ECO:0000313" key="11">
    <source>
        <dbReference type="Proteomes" id="UP000241618"/>
    </source>
</evidence>
<dbReference type="SUPFAM" id="SSF55874">
    <property type="entry name" value="ATPase domain of HSP90 chaperone/DNA topoisomerase II/histidine kinase"/>
    <property type="match status" value="1"/>
</dbReference>
<feature type="transmembrane region" description="Helical" evidence="5">
    <location>
        <begin position="84"/>
        <end position="101"/>
    </location>
</feature>
<evidence type="ECO:0000256" key="5">
    <source>
        <dbReference type="SAM" id="Phobius"/>
    </source>
</evidence>
<evidence type="ECO:0000256" key="3">
    <source>
        <dbReference type="ARBA" id="ARBA00022553"/>
    </source>
</evidence>
<dbReference type="CDD" id="cd17546">
    <property type="entry name" value="REC_hyHK_CKI1_RcsC-like"/>
    <property type="match status" value="1"/>
</dbReference>
<keyword evidence="9" id="KW-0418">Kinase</keyword>
<feature type="transmembrane region" description="Helical" evidence="5">
    <location>
        <begin position="20"/>
        <end position="41"/>
    </location>
</feature>
<dbReference type="InterPro" id="IPR011006">
    <property type="entry name" value="CheY-like_superfamily"/>
</dbReference>
<evidence type="ECO:0000259" key="7">
    <source>
        <dbReference type="PROSITE" id="PS50110"/>
    </source>
</evidence>
<dbReference type="Proteomes" id="UP000241618">
    <property type="component" value="Unassembled WGS sequence"/>
</dbReference>
<evidence type="ECO:0000313" key="8">
    <source>
        <dbReference type="EMBL" id="PSU22699.1"/>
    </source>
</evidence>
<dbReference type="GO" id="GO:0000155">
    <property type="term" value="F:phosphorelay sensor kinase activity"/>
    <property type="evidence" value="ECO:0007669"/>
    <property type="project" value="InterPro"/>
</dbReference>
<dbReference type="SUPFAM" id="SSF47384">
    <property type="entry name" value="Homodimeric domain of signal transducing histidine kinase"/>
    <property type="match status" value="1"/>
</dbReference>
<keyword evidence="5" id="KW-0472">Membrane</keyword>
<evidence type="ECO:0000256" key="2">
    <source>
        <dbReference type="ARBA" id="ARBA00012438"/>
    </source>
</evidence>
<feature type="modified residue" description="4-aspartylphosphate" evidence="4">
    <location>
        <position position="618"/>
    </location>
</feature>
<dbReference type="Gene3D" id="3.30.565.10">
    <property type="entry name" value="Histidine kinase-like ATPase, C-terminal domain"/>
    <property type="match status" value="1"/>
</dbReference>
<sequence>MSTYNSMNIKQRIISAYRYIEPNLFIIGLLGSIGFPAYYFIWTYLFPQPYENLPLRLVCTLLFLPFVIKSLMPKWFYRYKEKHFVFSICFSLPFFFCYMMICNEWSVVWIMSFMAAIFLSIMIIYDWLLILIFTTIAACTAALIGYMTIGNIGVGFHASYLIVFSFSYFTGICFNYRNRIEIESKQLFSQSFSNGIAHEMRNPLGALYASQEVLLELLPDTLTTDPQHNRLISNAEVSKLRNIIKDNISIINNGNSTIDLLLNSIDNQKISSHSFHYTSISDVINNALNVYGYKNKNDRNLVFFQINKDSMFFGNSILLRYVFFNLLKNSFYYKEKTGFKIIISVYSKHNETIISVKDYGKGIPSTAIKNIFTEYYTSGKKKNSGLGLSFCKKVIDAFTGSIECYSTENISTTFIIRLPLVTSPIIDKIKYDSMSTKKILFIGNQQQILTDLNHLAYFYNFTLCYEQISLDNIISIDEKNYDCIIIDINLINNSLLKKLQDQIDTAPINIILISHKDYDTKIIPTETYKPYFFEYDHIDTLQKKLTTQCFTRTKQYHTLSSPINANKTKIMIVDDNISLRLYCGILLKNAGYDVIEADNGLTALNYLQEITVDLILMDSQMPIMSGIEATKEIRTNIQYNLHQSIPIICYSGLLDEQHKEHLITVGISDFLVKPSSKTALLSIVSKWLKS</sequence>
<evidence type="ECO:0000256" key="4">
    <source>
        <dbReference type="PROSITE-ProRule" id="PRU00169"/>
    </source>
</evidence>
<dbReference type="EC" id="2.7.13.3" evidence="2"/>
<dbReference type="Pfam" id="PF00072">
    <property type="entry name" value="Response_reg"/>
    <property type="match status" value="1"/>
</dbReference>
<keyword evidence="3 4" id="KW-0597">Phosphoprotein</keyword>
<gene>
    <name evidence="9" type="ORF">C9J18_17425</name>
    <name evidence="8" type="ORF">CTM96_15575</name>
</gene>
<name>A0A2T3JHQ8_PHOPO</name>
<dbReference type="SMART" id="SM00448">
    <property type="entry name" value="REC"/>
    <property type="match status" value="1"/>
</dbReference>
<proteinExistence type="predicted"/>
<keyword evidence="5" id="KW-1133">Transmembrane helix</keyword>